<reference evidence="1" key="1">
    <citation type="journal article" date="2015" name="Nature">
        <title>Complex archaea that bridge the gap between prokaryotes and eukaryotes.</title>
        <authorList>
            <person name="Spang A."/>
            <person name="Saw J.H."/>
            <person name="Jorgensen S.L."/>
            <person name="Zaremba-Niedzwiedzka K."/>
            <person name="Martijn J."/>
            <person name="Lind A.E."/>
            <person name="van Eijk R."/>
            <person name="Schleper C."/>
            <person name="Guy L."/>
            <person name="Ettema T.J."/>
        </authorList>
    </citation>
    <scope>NUCLEOTIDE SEQUENCE</scope>
</reference>
<feature type="non-terminal residue" evidence="1">
    <location>
        <position position="66"/>
    </location>
</feature>
<dbReference type="GO" id="GO:0009055">
    <property type="term" value="F:electron transfer activity"/>
    <property type="evidence" value="ECO:0007669"/>
    <property type="project" value="InterPro"/>
</dbReference>
<dbReference type="SUPFAM" id="SSF48310">
    <property type="entry name" value="Aldehyde ferredoxin oxidoreductase, C-terminal domains"/>
    <property type="match status" value="1"/>
</dbReference>
<dbReference type="AlphaFoldDB" id="A0A0F9AIJ1"/>
<name>A0A0F9AIJ1_9ZZZZ</name>
<dbReference type="InterPro" id="IPR013985">
    <property type="entry name" value="Ald_Fedxn_OxRdtase_dom3"/>
</dbReference>
<dbReference type="Gene3D" id="1.10.599.10">
    <property type="entry name" value="Aldehyde Ferredoxin Oxidoreductase Protein, subunit A, domain 3"/>
    <property type="match status" value="1"/>
</dbReference>
<dbReference type="EMBL" id="LAZR01054552">
    <property type="protein sequence ID" value="KKK78299.1"/>
    <property type="molecule type" value="Genomic_DNA"/>
</dbReference>
<accession>A0A0F9AIJ1</accession>
<dbReference type="GO" id="GO:0051536">
    <property type="term" value="F:iron-sulfur cluster binding"/>
    <property type="evidence" value="ECO:0007669"/>
    <property type="project" value="InterPro"/>
</dbReference>
<dbReference type="GO" id="GO:0016625">
    <property type="term" value="F:oxidoreductase activity, acting on the aldehyde or oxo group of donors, iron-sulfur protein as acceptor"/>
    <property type="evidence" value="ECO:0007669"/>
    <property type="project" value="InterPro"/>
</dbReference>
<protein>
    <submittedName>
        <fullName evidence="1">Uncharacterized protein</fullName>
    </submittedName>
</protein>
<comment type="caution">
    <text evidence="1">The sequence shown here is derived from an EMBL/GenBank/DDBJ whole genome shotgun (WGS) entry which is preliminary data.</text>
</comment>
<proteinExistence type="predicted"/>
<gene>
    <name evidence="1" type="ORF">LCGC14_2844940</name>
</gene>
<sequence>MTTQTPETDTLGILKELAEKGKTFPIAPYFDDILDEYYSYKGWDVNTSLQKRDKLAELGLEDVADI</sequence>
<organism evidence="1">
    <name type="scientific">marine sediment metagenome</name>
    <dbReference type="NCBI Taxonomy" id="412755"/>
    <lineage>
        <taxon>unclassified sequences</taxon>
        <taxon>metagenomes</taxon>
        <taxon>ecological metagenomes</taxon>
    </lineage>
</organism>
<evidence type="ECO:0000313" key="1">
    <source>
        <dbReference type="EMBL" id="KKK78299.1"/>
    </source>
</evidence>
<dbReference type="InterPro" id="IPR036021">
    <property type="entry name" value="Tungsten_al_ferr_oxy-like_C"/>
</dbReference>